<protein>
    <submittedName>
        <fullName evidence="2">Uncharacterized protein</fullName>
    </submittedName>
</protein>
<dbReference type="Proteomes" id="UP000039217">
    <property type="component" value="Unassembled WGS sequence"/>
</dbReference>
<evidence type="ECO:0000256" key="1">
    <source>
        <dbReference type="SAM" id="MobiDB-lite"/>
    </source>
</evidence>
<evidence type="ECO:0000313" key="2">
    <source>
        <dbReference type="EMBL" id="CNW56521.1"/>
    </source>
</evidence>
<evidence type="ECO:0000313" key="3">
    <source>
        <dbReference type="Proteomes" id="UP000039217"/>
    </source>
</evidence>
<gene>
    <name evidence="2" type="ORF">ERS007661_04090</name>
</gene>
<accession>A0A655FX00</accession>
<name>A0A655FX00_MYCTX</name>
<feature type="region of interest" description="Disordered" evidence="1">
    <location>
        <begin position="27"/>
        <end position="54"/>
    </location>
</feature>
<feature type="compositionally biased region" description="Low complexity" evidence="1">
    <location>
        <begin position="43"/>
        <end position="54"/>
    </location>
</feature>
<reference evidence="2 3" key="1">
    <citation type="submission" date="2015-03" db="EMBL/GenBank/DDBJ databases">
        <authorList>
            <consortium name="Pathogen Informatics"/>
        </authorList>
    </citation>
    <scope>NUCLEOTIDE SEQUENCE [LARGE SCALE GENOMIC DNA]</scope>
    <source>
        <strain evidence="2 3">D00501624</strain>
    </source>
</reference>
<dbReference type="EMBL" id="CQQC01002166">
    <property type="protein sequence ID" value="CNW56521.1"/>
    <property type="molecule type" value="Genomic_DNA"/>
</dbReference>
<organism evidence="2 3">
    <name type="scientific">Mycobacterium tuberculosis</name>
    <dbReference type="NCBI Taxonomy" id="1773"/>
    <lineage>
        <taxon>Bacteria</taxon>
        <taxon>Bacillati</taxon>
        <taxon>Actinomycetota</taxon>
        <taxon>Actinomycetes</taxon>
        <taxon>Mycobacteriales</taxon>
        <taxon>Mycobacteriaceae</taxon>
        <taxon>Mycobacterium</taxon>
        <taxon>Mycobacterium tuberculosis complex</taxon>
    </lineage>
</organism>
<proteinExistence type="predicted"/>
<dbReference type="AlphaFoldDB" id="A0A655FX00"/>
<sequence>MERRSSSMSQCVRGGLTFFGSGRSPSIRVPSMPLRHNQVPGISASSANGTSNSSPLSVRYRAIWRGARSWLRSVS</sequence>